<organism evidence="5 6">
    <name type="scientific">Trypanosoma cruzi</name>
    <dbReference type="NCBI Taxonomy" id="5693"/>
    <lineage>
        <taxon>Eukaryota</taxon>
        <taxon>Discoba</taxon>
        <taxon>Euglenozoa</taxon>
        <taxon>Kinetoplastea</taxon>
        <taxon>Metakinetoplastina</taxon>
        <taxon>Trypanosomatida</taxon>
        <taxon>Trypanosomatidae</taxon>
        <taxon>Trypanosoma</taxon>
        <taxon>Schizotrypanum</taxon>
    </lineage>
</organism>
<dbReference type="Pfam" id="PF01715">
    <property type="entry name" value="IPPT"/>
    <property type="match status" value="1"/>
</dbReference>
<dbReference type="PANTHER" id="PTHR11088">
    <property type="entry name" value="TRNA DIMETHYLALLYLTRANSFERASE"/>
    <property type="match status" value="1"/>
</dbReference>
<evidence type="ECO:0000313" key="5">
    <source>
        <dbReference type="EMBL" id="KAF5219667.1"/>
    </source>
</evidence>
<sequence length="482" mass="55463">MSFFFTFCIFGSSRRRMATEGERFTNPVFFVLGATGSGKSLAAVNVAKALQHRCGFEHVVIVNCDVMQFYADLPIATNKISSSEMEGIPHCFVGFLSPSGMKIRDPTLIYKGRDKEETVTVNSLKEKEVYNIHSYVRDVVGFIESFFRDHSSAAVIVCGGTCYYAQALLFDNTLTLEDEKDLVDHEKGLSSSVCLEKYEGKDLWQELNRVDPAVAVRYHPNDTRRLCRLLEIYKKTNRLPSEIYSTRPDPCFRFCPQKCFVLWIHVPYEKLRKILEERVDKMLEQGILNEFVEFAERQVKDSFDFALAKAIGFKEFIPAVDIIDGQIKVKGECELKNSLDLLKSNTKRYARQQDQWIKNRFLGRFRSVFNSFQGTRNFVSIDASKIFSEFIETVQNATEFLVKPGSQQLQGITFPLNQTMEPQSEVKQEWCQVCEMFFCGGKQMNVHLTSRRHRGAAKHAALVKEQEEKYGRLIPFKRKRLS</sequence>
<dbReference type="VEuPathDB" id="TriTrypDB:BCY84_15064"/>
<dbReference type="PANTHER" id="PTHR11088:SF89">
    <property type="entry name" value="TRNA DIMETHYLALLYLTRANSFERASE"/>
    <property type="match status" value="1"/>
</dbReference>
<dbReference type="EMBL" id="JABDHM010000065">
    <property type="protein sequence ID" value="KAF5219667.1"/>
    <property type="molecule type" value="Genomic_DNA"/>
</dbReference>
<dbReference type="GO" id="GO:0005524">
    <property type="term" value="F:ATP binding"/>
    <property type="evidence" value="ECO:0007669"/>
    <property type="project" value="UniProtKB-KW"/>
</dbReference>
<comment type="similarity">
    <text evidence="1">Belongs to the IPP transferase family.</text>
</comment>
<dbReference type="GO" id="GO:0005739">
    <property type="term" value="C:mitochondrion"/>
    <property type="evidence" value="ECO:0007669"/>
    <property type="project" value="TreeGrafter"/>
</dbReference>
<comment type="caution">
    <text evidence="5">The sequence shown here is derived from an EMBL/GenBank/DDBJ whole genome shotgun (WGS) entry which is preliminary data.</text>
</comment>
<dbReference type="Gene3D" id="3.40.50.300">
    <property type="entry name" value="P-loop containing nucleotide triphosphate hydrolases"/>
    <property type="match status" value="1"/>
</dbReference>
<dbReference type="SUPFAM" id="SSF57667">
    <property type="entry name" value="beta-beta-alpha zinc fingers"/>
    <property type="match status" value="1"/>
</dbReference>
<dbReference type="GO" id="GO:0052381">
    <property type="term" value="F:tRNA dimethylallyltransferase activity"/>
    <property type="evidence" value="ECO:0007669"/>
    <property type="project" value="InterPro"/>
</dbReference>
<dbReference type="GO" id="GO:0006400">
    <property type="term" value="P:tRNA modification"/>
    <property type="evidence" value="ECO:0007669"/>
    <property type="project" value="TreeGrafter"/>
</dbReference>
<evidence type="ECO:0008006" key="7">
    <source>
        <dbReference type="Google" id="ProtNLM"/>
    </source>
</evidence>
<dbReference type="InterPro" id="IPR039657">
    <property type="entry name" value="Dimethylallyltransferase"/>
</dbReference>
<protein>
    <recommendedName>
        <fullName evidence="7">tRNA isopentenyltransferase</fullName>
    </recommendedName>
</protein>
<dbReference type="VEuPathDB" id="TriTrypDB:ECC02_007305"/>
<accession>A0A7J6XZ15</accession>
<name>A0A7J6XZ15_TRYCR</name>
<evidence type="ECO:0000256" key="4">
    <source>
        <dbReference type="ARBA" id="ARBA00022840"/>
    </source>
</evidence>
<keyword evidence="2" id="KW-0808">Transferase</keyword>
<proteinExistence type="inferred from homology"/>
<dbReference type="HAMAP" id="MF_00185">
    <property type="entry name" value="IPP_trans"/>
    <property type="match status" value="1"/>
</dbReference>
<evidence type="ECO:0000256" key="3">
    <source>
        <dbReference type="ARBA" id="ARBA00022741"/>
    </source>
</evidence>
<evidence type="ECO:0000256" key="1">
    <source>
        <dbReference type="ARBA" id="ARBA00005842"/>
    </source>
</evidence>
<evidence type="ECO:0000313" key="6">
    <source>
        <dbReference type="Proteomes" id="UP000583944"/>
    </source>
</evidence>
<gene>
    <name evidence="5" type="ORF">ECC02_007305</name>
</gene>
<dbReference type="Gene3D" id="1.10.20.140">
    <property type="match status" value="1"/>
</dbReference>
<evidence type="ECO:0000256" key="2">
    <source>
        <dbReference type="ARBA" id="ARBA00022679"/>
    </source>
</evidence>
<reference evidence="5 6" key="1">
    <citation type="journal article" date="2019" name="Genome Biol. Evol.">
        <title>Nanopore Sequencing Significantly Improves Genome Assembly of the Protozoan Parasite Trypanosoma cruzi.</title>
        <authorList>
            <person name="Diaz-Viraque F."/>
            <person name="Pita S."/>
            <person name="Greif G."/>
            <person name="de Souza R.C.M."/>
            <person name="Iraola G."/>
            <person name="Robello C."/>
        </authorList>
    </citation>
    <scope>NUCLEOTIDE SEQUENCE [LARGE SCALE GENOMIC DNA]</scope>
    <source>
        <strain evidence="5 6">Berenice</strain>
    </source>
</reference>
<keyword evidence="4" id="KW-0067">ATP-binding</keyword>
<dbReference type="Proteomes" id="UP000583944">
    <property type="component" value="Unassembled WGS sequence"/>
</dbReference>
<dbReference type="InterPro" id="IPR018022">
    <property type="entry name" value="IPT"/>
</dbReference>
<keyword evidence="3" id="KW-0547">Nucleotide-binding</keyword>
<dbReference type="InterPro" id="IPR036236">
    <property type="entry name" value="Znf_C2H2_sf"/>
</dbReference>
<dbReference type="SUPFAM" id="SSF52540">
    <property type="entry name" value="P-loop containing nucleoside triphosphate hydrolases"/>
    <property type="match status" value="1"/>
</dbReference>
<dbReference type="AlphaFoldDB" id="A0A7J6XZ15"/>
<dbReference type="InterPro" id="IPR027417">
    <property type="entry name" value="P-loop_NTPase"/>
</dbReference>